<dbReference type="PROSITE" id="PS50920">
    <property type="entry name" value="SOLCAR"/>
    <property type="match status" value="3"/>
</dbReference>
<proteinExistence type="inferred from homology"/>
<dbReference type="Pfam" id="PF00153">
    <property type="entry name" value="Mito_carr"/>
    <property type="match status" value="4"/>
</dbReference>
<dbReference type="InterPro" id="IPR050391">
    <property type="entry name" value="Mito_Metabolite_Transporter"/>
</dbReference>
<evidence type="ECO:0000313" key="11">
    <source>
        <dbReference type="Proteomes" id="UP000748756"/>
    </source>
</evidence>
<evidence type="ECO:0000256" key="1">
    <source>
        <dbReference type="ARBA" id="ARBA00004141"/>
    </source>
</evidence>
<comment type="caution">
    <text evidence="10">The sequence shown here is derived from an EMBL/GenBank/DDBJ whole genome shotgun (WGS) entry which is preliminary data.</text>
</comment>
<keyword evidence="3 9" id="KW-0813">Transport</keyword>
<keyword evidence="7 8" id="KW-0472">Membrane</keyword>
<evidence type="ECO:0000256" key="3">
    <source>
        <dbReference type="ARBA" id="ARBA00022448"/>
    </source>
</evidence>
<evidence type="ECO:0000256" key="8">
    <source>
        <dbReference type="PROSITE-ProRule" id="PRU00282"/>
    </source>
</evidence>
<organism evidence="10 11">
    <name type="scientific">Linnemannia schmuckeri</name>
    <dbReference type="NCBI Taxonomy" id="64567"/>
    <lineage>
        <taxon>Eukaryota</taxon>
        <taxon>Fungi</taxon>
        <taxon>Fungi incertae sedis</taxon>
        <taxon>Mucoromycota</taxon>
        <taxon>Mortierellomycotina</taxon>
        <taxon>Mortierellomycetes</taxon>
        <taxon>Mortierellales</taxon>
        <taxon>Mortierellaceae</taxon>
        <taxon>Linnemannia</taxon>
    </lineage>
</organism>
<name>A0A9P5RXU2_9FUNG</name>
<evidence type="ECO:0000256" key="4">
    <source>
        <dbReference type="ARBA" id="ARBA00022692"/>
    </source>
</evidence>
<dbReference type="InterPro" id="IPR018108">
    <property type="entry name" value="MCP_transmembrane"/>
</dbReference>
<dbReference type="PANTHER" id="PTHR45618">
    <property type="entry name" value="MITOCHONDRIAL DICARBOXYLATE CARRIER-RELATED"/>
    <property type="match status" value="1"/>
</dbReference>
<comment type="similarity">
    <text evidence="2 9">Belongs to the mitochondrial carrier (TC 2.A.29) family.</text>
</comment>
<dbReference type="OrthoDB" id="448427at2759"/>
<evidence type="ECO:0000313" key="10">
    <source>
        <dbReference type="EMBL" id="KAF9150311.1"/>
    </source>
</evidence>
<dbReference type="GO" id="GO:0016020">
    <property type="term" value="C:membrane"/>
    <property type="evidence" value="ECO:0007669"/>
    <property type="project" value="UniProtKB-SubCell"/>
</dbReference>
<feature type="repeat" description="Solcar" evidence="8">
    <location>
        <begin position="287"/>
        <end position="378"/>
    </location>
</feature>
<gene>
    <name evidence="10" type="ORF">BG015_007882</name>
</gene>
<evidence type="ECO:0000256" key="7">
    <source>
        <dbReference type="ARBA" id="ARBA00023136"/>
    </source>
</evidence>
<dbReference type="EMBL" id="JAAAUQ010000430">
    <property type="protein sequence ID" value="KAF9150311.1"/>
    <property type="molecule type" value="Genomic_DNA"/>
</dbReference>
<dbReference type="Gene3D" id="1.50.40.10">
    <property type="entry name" value="Mitochondrial carrier domain"/>
    <property type="match status" value="1"/>
</dbReference>
<keyword evidence="4 8" id="KW-0812">Transmembrane</keyword>
<evidence type="ECO:0000256" key="9">
    <source>
        <dbReference type="RuleBase" id="RU000488"/>
    </source>
</evidence>
<dbReference type="SUPFAM" id="SSF103506">
    <property type="entry name" value="Mitochondrial carrier"/>
    <property type="match status" value="1"/>
</dbReference>
<protein>
    <recommendedName>
        <fullName evidence="12">Mitochondrial carrier</fullName>
    </recommendedName>
</protein>
<evidence type="ECO:0000256" key="2">
    <source>
        <dbReference type="ARBA" id="ARBA00006375"/>
    </source>
</evidence>
<keyword evidence="11" id="KW-1185">Reference proteome</keyword>
<dbReference type="Proteomes" id="UP000748756">
    <property type="component" value="Unassembled WGS sequence"/>
</dbReference>
<evidence type="ECO:0000256" key="6">
    <source>
        <dbReference type="ARBA" id="ARBA00022989"/>
    </source>
</evidence>
<sequence length="384" mass="41054">MTVQGQHTSGPTSLTPEGRAAHVWTPGQELAAKLLFGGLGCMIAVVFTHPVDVIKTRLQLQGEAVATAVTTSVVLPSSSTSVLAAAHTLHPTTSSSPTAGGAVMRAAAIPATTVTATHTTQTLRLIPLLRQIIRTEGPRVFVAGLAPAVLRESIYSTIRFGSYDYFKGVYSGMGAAGLRGGEETTTLVKLMSGLTSGMIGSAIANPTDLIKVRLQAFWPSGKPRYASIADACRSIYVEEGIPGLYRGVVPTAARAMVVTASQLASYDTTKHWLLKLRDSQGQARFHEGYLTHFCASTVAGLVCSISTSPIDTVKVRYMNQQFNAQGKGHLYRSAIDCALKTVQREGPLALYKGFLMCWLRLGPHTMLSLMIFEKLRSFVGLNPV</sequence>
<accession>A0A9P5RXU2</accession>
<dbReference type="InterPro" id="IPR023395">
    <property type="entry name" value="MCP_dom_sf"/>
</dbReference>
<feature type="repeat" description="Solcar" evidence="8">
    <location>
        <begin position="28"/>
        <end position="169"/>
    </location>
</feature>
<evidence type="ECO:0000256" key="5">
    <source>
        <dbReference type="ARBA" id="ARBA00022737"/>
    </source>
</evidence>
<evidence type="ECO:0008006" key="12">
    <source>
        <dbReference type="Google" id="ProtNLM"/>
    </source>
</evidence>
<keyword evidence="5" id="KW-0677">Repeat</keyword>
<reference evidence="10" key="1">
    <citation type="journal article" date="2020" name="Fungal Divers.">
        <title>Resolving the Mortierellaceae phylogeny through synthesis of multi-gene phylogenetics and phylogenomics.</title>
        <authorList>
            <person name="Vandepol N."/>
            <person name="Liber J."/>
            <person name="Desiro A."/>
            <person name="Na H."/>
            <person name="Kennedy M."/>
            <person name="Barry K."/>
            <person name="Grigoriev I.V."/>
            <person name="Miller A.N."/>
            <person name="O'Donnell K."/>
            <person name="Stajich J.E."/>
            <person name="Bonito G."/>
        </authorList>
    </citation>
    <scope>NUCLEOTIDE SEQUENCE</scope>
    <source>
        <strain evidence="10">NRRL 6426</strain>
    </source>
</reference>
<keyword evidence="6" id="KW-1133">Transmembrane helix</keyword>
<feature type="repeat" description="Solcar" evidence="8">
    <location>
        <begin position="184"/>
        <end position="272"/>
    </location>
</feature>
<comment type="subcellular location">
    <subcellularLocation>
        <location evidence="1">Membrane</location>
        <topology evidence="1">Multi-pass membrane protein</topology>
    </subcellularLocation>
</comment>
<dbReference type="AlphaFoldDB" id="A0A9P5RXU2"/>